<feature type="region of interest" description="Disordered" evidence="1">
    <location>
        <begin position="106"/>
        <end position="185"/>
    </location>
</feature>
<evidence type="ECO:0000256" key="2">
    <source>
        <dbReference type="SAM" id="Phobius"/>
    </source>
</evidence>
<evidence type="ECO:0000313" key="3">
    <source>
        <dbReference type="EMBL" id="KAJ6444162.1"/>
    </source>
</evidence>
<dbReference type="AlphaFoldDB" id="A0AB34FXP0"/>
<reference evidence="3" key="1">
    <citation type="submission" date="2023-01" db="EMBL/GenBank/DDBJ databases">
        <title>The growth and conidiation of Purpureocillium lavendulum are regulated by nitrogen source and histone H3K14 acetylation.</title>
        <authorList>
            <person name="Tang P."/>
            <person name="Han J."/>
            <person name="Zhang C."/>
            <person name="Tang P."/>
            <person name="Qi F."/>
            <person name="Zhang K."/>
            <person name="Liang L."/>
        </authorList>
    </citation>
    <scope>NUCLEOTIDE SEQUENCE</scope>
    <source>
        <strain evidence="3">YMF1.00683</strain>
    </source>
</reference>
<dbReference type="PANTHER" id="PTHR12943:SF27">
    <property type="entry name" value="HOMOCYSTEINE-INDUCED ENDOPLASMIC RETICULUM PROTEIN, ISOFORM A"/>
    <property type="match status" value="1"/>
</dbReference>
<feature type="compositionally biased region" description="Polar residues" evidence="1">
    <location>
        <begin position="242"/>
        <end position="252"/>
    </location>
</feature>
<dbReference type="PANTHER" id="PTHR12943">
    <property type="entry name" value="HOMOCYSTEINE-RESPONSIVE ENDOPLASMIC RETICULUM-RESIDENT UNIQUITIN-LIKE DOMAIN HERPUD PROTEIN FAMILY MEMBER"/>
    <property type="match status" value="1"/>
</dbReference>
<gene>
    <name evidence="3" type="ORF">O9K51_02556</name>
</gene>
<evidence type="ECO:0000256" key="1">
    <source>
        <dbReference type="SAM" id="MobiDB-lite"/>
    </source>
</evidence>
<keyword evidence="2" id="KW-0812">Transmembrane</keyword>
<feature type="compositionally biased region" description="Basic and acidic residues" evidence="1">
    <location>
        <begin position="672"/>
        <end position="683"/>
    </location>
</feature>
<keyword evidence="4" id="KW-1185">Reference proteome</keyword>
<proteinExistence type="predicted"/>
<dbReference type="CDD" id="cd17039">
    <property type="entry name" value="Ubl_ubiquitin_like"/>
    <property type="match status" value="1"/>
</dbReference>
<name>A0AB34FXP0_9HYPO</name>
<feature type="region of interest" description="Disordered" evidence="1">
    <location>
        <begin position="216"/>
        <end position="260"/>
    </location>
</feature>
<evidence type="ECO:0000313" key="4">
    <source>
        <dbReference type="Proteomes" id="UP001163105"/>
    </source>
</evidence>
<accession>A0AB34FXP0</accession>
<dbReference type="InterPro" id="IPR029071">
    <property type="entry name" value="Ubiquitin-like_domsf"/>
</dbReference>
<comment type="caution">
    <text evidence="3">The sequence shown here is derived from an EMBL/GenBank/DDBJ whole genome shotgun (WGS) entry which is preliminary data.</text>
</comment>
<feature type="compositionally biased region" description="Pro residues" evidence="1">
    <location>
        <begin position="163"/>
        <end position="173"/>
    </location>
</feature>
<keyword evidence="2" id="KW-1133">Transmembrane helix</keyword>
<dbReference type="SUPFAM" id="SSF54236">
    <property type="entry name" value="Ubiquitin-like"/>
    <property type="match status" value="1"/>
</dbReference>
<dbReference type="Proteomes" id="UP001163105">
    <property type="component" value="Unassembled WGS sequence"/>
</dbReference>
<feature type="compositionally biased region" description="Low complexity" evidence="1">
    <location>
        <begin position="122"/>
        <end position="133"/>
    </location>
</feature>
<protein>
    <submittedName>
        <fullName evidence="3">Ubiquitin family protein</fullName>
    </submittedName>
</protein>
<feature type="transmembrane region" description="Helical" evidence="2">
    <location>
        <begin position="476"/>
        <end position="498"/>
    </location>
</feature>
<keyword evidence="2" id="KW-0472">Membrane</keyword>
<feature type="transmembrane region" description="Helical" evidence="2">
    <location>
        <begin position="504"/>
        <end position="529"/>
    </location>
</feature>
<feature type="compositionally biased region" description="Basic and acidic residues" evidence="1">
    <location>
        <begin position="650"/>
        <end position="663"/>
    </location>
</feature>
<feature type="compositionally biased region" description="Gly residues" evidence="1">
    <location>
        <begin position="684"/>
        <end position="694"/>
    </location>
</feature>
<organism evidence="3 4">
    <name type="scientific">Purpureocillium lavendulum</name>
    <dbReference type="NCBI Taxonomy" id="1247861"/>
    <lineage>
        <taxon>Eukaryota</taxon>
        <taxon>Fungi</taxon>
        <taxon>Dikarya</taxon>
        <taxon>Ascomycota</taxon>
        <taxon>Pezizomycotina</taxon>
        <taxon>Sordariomycetes</taxon>
        <taxon>Hypocreomycetidae</taxon>
        <taxon>Hypocreales</taxon>
        <taxon>Ophiocordycipitaceae</taxon>
        <taxon>Purpureocillium</taxon>
    </lineage>
</organism>
<feature type="region of interest" description="Disordered" evidence="1">
    <location>
        <begin position="631"/>
        <end position="694"/>
    </location>
</feature>
<dbReference type="InterPro" id="IPR039751">
    <property type="entry name" value="HERPUD1/2"/>
</dbReference>
<feature type="region of interest" description="Disordered" evidence="1">
    <location>
        <begin position="433"/>
        <end position="465"/>
    </location>
</feature>
<dbReference type="Gene3D" id="3.10.20.90">
    <property type="entry name" value="Phosphatidylinositol 3-kinase Catalytic Subunit, Chain A, domain 1"/>
    <property type="match status" value="1"/>
</dbReference>
<dbReference type="GO" id="GO:0030968">
    <property type="term" value="P:endoplasmic reticulum unfolded protein response"/>
    <property type="evidence" value="ECO:0007669"/>
    <property type="project" value="TreeGrafter"/>
</dbReference>
<dbReference type="EMBL" id="JAQHRD010000002">
    <property type="protein sequence ID" value="KAJ6444162.1"/>
    <property type="molecule type" value="Genomic_DNA"/>
</dbReference>
<sequence>MATEPIASQPDGAALTPPNQLVVNLQVVSPSVGVNRPLLFPDLPAATTIKGLKDRIRLALPLRPADENQRLIHRGRALLRESDSLLDVFGADATIHLVIRDTADMQTSSTTAPRGPSPVDAGRSGSTSRRSQSPHVGAELPSGLPRRPVQHPTLPTPQSRMPSPAPAPFPPHYTPEQAAAFQQQHQSMTNWLTQIQQNAHLQREAMVRALVNQNQRGRAQMGMRGIGDQGASSVGAGGQESGSGRASPNLPSAAQHEAAPNGQPYHVEHIIRVAAQGTAAGLPPTDLLNILRGADATQATNTLTNAMHRSASGTSLHNRPLSQPGVTTPVFGNGTGLTGSGRVTPDPDSRWAEAARVWASASGSANPQASPGSQVYIVMSPEGPRAVLFNPSASETYYTPRLRPQASWPFLPVTRGPPPPNVTYGGQQAAFATPQTQEQRQHARPEHPPAANLQQPMQPMQPVHPGNPPAAGLPPLLLHLWPHLWLIFRLGLFVWFFTSPDASWSRWLTVICMAVFAFVLSTGLLNGVAESVWRPIGRHIENILPTLDHPQGAQAIQRGQDRELNPEQMAARLVAERRGREGWLTGQVRRLERAGLLFLASIAPGVAERHIANLEAEARAEQTRQGEAEAAAAAAAANTSDGQGDAAAIGEHDTNTHESEGSREGAQQQGGSDDHPAPQREQDGGGGGEDLIAL</sequence>